<dbReference type="EMBL" id="HBFK01019515">
    <property type="protein sequence ID" value="CAD8745616.1"/>
    <property type="molecule type" value="Transcribed_RNA"/>
</dbReference>
<protein>
    <recommendedName>
        <fullName evidence="4">PSI domain-containing protein</fullName>
    </recommendedName>
</protein>
<feature type="transmembrane region" description="Helical" evidence="1">
    <location>
        <begin position="133"/>
        <end position="157"/>
    </location>
</feature>
<evidence type="ECO:0000313" key="3">
    <source>
        <dbReference type="EMBL" id="CAD8745616.1"/>
    </source>
</evidence>
<evidence type="ECO:0000256" key="1">
    <source>
        <dbReference type="SAM" id="Phobius"/>
    </source>
</evidence>
<feature type="signal peptide" evidence="2">
    <location>
        <begin position="1"/>
        <end position="21"/>
    </location>
</feature>
<keyword evidence="1" id="KW-1133">Transmembrane helix</keyword>
<feature type="chain" id="PRO_5030160335" description="PSI domain-containing protein" evidence="2">
    <location>
        <begin position="22"/>
        <end position="183"/>
    </location>
</feature>
<organism evidence="3">
    <name type="scientific">Hemiselmis andersenii</name>
    <name type="common">Cryptophyte alga</name>
    <dbReference type="NCBI Taxonomy" id="464988"/>
    <lineage>
        <taxon>Eukaryota</taxon>
        <taxon>Cryptophyceae</taxon>
        <taxon>Cryptomonadales</taxon>
        <taxon>Hemiselmidaceae</taxon>
        <taxon>Hemiselmis</taxon>
    </lineage>
</organism>
<keyword evidence="1" id="KW-0472">Membrane</keyword>
<name>A0A6U4LGX3_HEMAN</name>
<evidence type="ECO:0000256" key="2">
    <source>
        <dbReference type="SAM" id="SignalP"/>
    </source>
</evidence>
<keyword evidence="1" id="KW-0812">Transmembrane</keyword>
<dbReference type="PROSITE" id="PS51257">
    <property type="entry name" value="PROKAR_LIPOPROTEIN"/>
    <property type="match status" value="1"/>
</dbReference>
<evidence type="ECO:0008006" key="4">
    <source>
        <dbReference type="Google" id="ProtNLM"/>
    </source>
</evidence>
<gene>
    <name evidence="3" type="ORF">HAND1043_LOCUS12111</name>
</gene>
<proteinExistence type="predicted"/>
<keyword evidence="2" id="KW-0732">Signal</keyword>
<reference evidence="3" key="1">
    <citation type="submission" date="2021-01" db="EMBL/GenBank/DDBJ databases">
        <authorList>
            <person name="Corre E."/>
            <person name="Pelletier E."/>
            <person name="Niang G."/>
            <person name="Scheremetjew M."/>
            <person name="Finn R."/>
            <person name="Kale V."/>
            <person name="Holt S."/>
            <person name="Cochrane G."/>
            <person name="Meng A."/>
            <person name="Brown T."/>
            <person name="Cohen L."/>
        </authorList>
    </citation>
    <scope>NUCLEOTIDE SEQUENCE</scope>
    <source>
        <strain evidence="3">CCMP441</strain>
    </source>
</reference>
<dbReference type="AlphaFoldDB" id="A0A6U4LGX3"/>
<accession>A0A6U4LGX3</accession>
<sequence length="183" mass="20353">MGSRGWLLILVLLACAWVGGGQNRTVSHCTDAKNCFLCFKQQECVEDKEGNQLCKPCGWCTDEYDETNWDADTYGDCVVATPDMALCNSRVSAESQGYCPDTVCDKDKKKCACVDNVCPPIDLLLGLFSMEGFWLLVLFIAMFGMGVMSACMLNACFRPAPREVIVYRDDARASAEEEYVRMD</sequence>